<comment type="catalytic activity">
    <reaction evidence="9 10">
        <text>L-glutamine + H2O = L-glutamate + NH4(+)</text>
        <dbReference type="Rhea" id="RHEA:15889"/>
        <dbReference type="ChEBI" id="CHEBI:15377"/>
        <dbReference type="ChEBI" id="CHEBI:28938"/>
        <dbReference type="ChEBI" id="CHEBI:29985"/>
        <dbReference type="ChEBI" id="CHEBI:58359"/>
        <dbReference type="EC" id="3.5.1.2"/>
    </reaction>
</comment>
<feature type="active site" description="Nucleophile" evidence="10 11">
    <location>
        <position position="79"/>
    </location>
</feature>
<evidence type="ECO:0000256" key="10">
    <source>
        <dbReference type="HAMAP-Rule" id="MF_00278"/>
    </source>
</evidence>
<dbReference type="PANTHER" id="PTHR42701:SF1">
    <property type="entry name" value="IMIDAZOLE GLYCEROL PHOSPHATE SYNTHASE SUBUNIT HISH"/>
    <property type="match status" value="1"/>
</dbReference>
<comment type="subunit">
    <text evidence="2 10">Heterodimer of HisH and HisF.</text>
</comment>
<evidence type="ECO:0000256" key="9">
    <source>
        <dbReference type="ARBA" id="ARBA00049534"/>
    </source>
</evidence>
<evidence type="ECO:0000256" key="11">
    <source>
        <dbReference type="PIRSR" id="PIRSR000495-1"/>
    </source>
</evidence>
<evidence type="ECO:0000259" key="12">
    <source>
        <dbReference type="Pfam" id="PF00117"/>
    </source>
</evidence>
<protein>
    <recommendedName>
        <fullName evidence="10">Imidazole glycerol phosphate synthase subunit HisH</fullName>
        <ecNumber evidence="10">4.3.2.10</ecNumber>
    </recommendedName>
    <alternativeName>
        <fullName evidence="10">IGP synthase glutaminase subunit</fullName>
        <ecNumber evidence="10">3.5.1.2</ecNumber>
    </alternativeName>
    <alternativeName>
        <fullName evidence="10">IGP synthase subunit HisH</fullName>
    </alternativeName>
    <alternativeName>
        <fullName evidence="10">ImGP synthase subunit HisH</fullName>
        <shortName evidence="10">IGPS subunit HisH</shortName>
    </alternativeName>
</protein>
<comment type="pathway">
    <text evidence="1 10">Amino-acid biosynthesis; L-histidine biosynthesis; L-histidine from 5-phospho-alpha-D-ribose 1-diphosphate: step 5/9.</text>
</comment>
<feature type="domain" description="Glutamine amidotransferase" evidence="12">
    <location>
        <begin position="4"/>
        <end position="201"/>
    </location>
</feature>
<organism evidence="13 14">
    <name type="scientific">Campylobacter hyointestinalis subsp. hyointestinalis</name>
    <dbReference type="NCBI Taxonomy" id="91352"/>
    <lineage>
        <taxon>Bacteria</taxon>
        <taxon>Pseudomonadati</taxon>
        <taxon>Campylobacterota</taxon>
        <taxon>Epsilonproteobacteria</taxon>
        <taxon>Campylobacterales</taxon>
        <taxon>Campylobacteraceae</taxon>
        <taxon>Campylobacter</taxon>
    </lineage>
</organism>
<dbReference type="AlphaFoldDB" id="A0A0S4SSA5"/>
<feature type="active site" evidence="10 11">
    <location>
        <position position="185"/>
    </location>
</feature>
<dbReference type="GO" id="GO:0005737">
    <property type="term" value="C:cytoplasm"/>
    <property type="evidence" value="ECO:0007669"/>
    <property type="project" value="UniProtKB-SubCell"/>
</dbReference>
<keyword evidence="13" id="KW-0328">Glycosyltransferase</keyword>
<dbReference type="Pfam" id="PF00117">
    <property type="entry name" value="GATase"/>
    <property type="match status" value="1"/>
</dbReference>
<comment type="catalytic activity">
    <reaction evidence="8 10">
        <text>5-[(5-phospho-1-deoxy-D-ribulos-1-ylimino)methylamino]-1-(5-phospho-beta-D-ribosyl)imidazole-4-carboxamide + L-glutamine = D-erythro-1-(imidazol-4-yl)glycerol 3-phosphate + 5-amino-1-(5-phospho-beta-D-ribosyl)imidazole-4-carboxamide + L-glutamate + H(+)</text>
        <dbReference type="Rhea" id="RHEA:24793"/>
        <dbReference type="ChEBI" id="CHEBI:15378"/>
        <dbReference type="ChEBI" id="CHEBI:29985"/>
        <dbReference type="ChEBI" id="CHEBI:58278"/>
        <dbReference type="ChEBI" id="CHEBI:58359"/>
        <dbReference type="ChEBI" id="CHEBI:58475"/>
        <dbReference type="ChEBI" id="CHEBI:58525"/>
        <dbReference type="EC" id="4.3.2.10"/>
    </reaction>
</comment>
<name>A0A0S4SSA5_CAMHY</name>
<evidence type="ECO:0000256" key="8">
    <source>
        <dbReference type="ARBA" id="ARBA00047838"/>
    </source>
</evidence>
<dbReference type="HAMAP" id="MF_00278">
    <property type="entry name" value="HisH"/>
    <property type="match status" value="1"/>
</dbReference>
<dbReference type="NCBIfam" id="TIGR01855">
    <property type="entry name" value="IMP_synth_hisH"/>
    <property type="match status" value="1"/>
</dbReference>
<dbReference type="Gene3D" id="3.40.50.880">
    <property type="match status" value="1"/>
</dbReference>
<gene>
    <name evidence="10 13" type="primary">hisH</name>
    <name evidence="13" type="ORF">ERS686654_01970</name>
</gene>
<dbReference type="GO" id="GO:0000105">
    <property type="term" value="P:L-histidine biosynthetic process"/>
    <property type="evidence" value="ECO:0007669"/>
    <property type="project" value="UniProtKB-UniRule"/>
</dbReference>
<dbReference type="EMBL" id="FAVB01000006">
    <property type="protein sequence ID" value="CUU89268.1"/>
    <property type="molecule type" value="Genomic_DNA"/>
</dbReference>
<dbReference type="InterPro" id="IPR017926">
    <property type="entry name" value="GATASE"/>
</dbReference>
<dbReference type="InterPro" id="IPR010139">
    <property type="entry name" value="Imidazole-glycPsynth_HisH"/>
</dbReference>
<evidence type="ECO:0000256" key="4">
    <source>
        <dbReference type="ARBA" id="ARBA00022801"/>
    </source>
</evidence>
<dbReference type="EC" id="3.5.1.2" evidence="10"/>
<comment type="subcellular location">
    <subcellularLocation>
        <location evidence="10">Cytoplasm</location>
    </subcellularLocation>
</comment>
<dbReference type="RefSeq" id="WP_059435442.1">
    <property type="nucleotide sequence ID" value="NZ_FAVB01000006.1"/>
</dbReference>
<keyword evidence="14" id="KW-1185">Reference proteome</keyword>
<dbReference type="GO" id="GO:0004359">
    <property type="term" value="F:glutaminase activity"/>
    <property type="evidence" value="ECO:0007669"/>
    <property type="project" value="UniProtKB-EC"/>
</dbReference>
<evidence type="ECO:0000256" key="7">
    <source>
        <dbReference type="ARBA" id="ARBA00023239"/>
    </source>
</evidence>
<evidence type="ECO:0000256" key="6">
    <source>
        <dbReference type="ARBA" id="ARBA00023102"/>
    </source>
</evidence>
<accession>A0A0S4SSA5</accession>
<dbReference type="InterPro" id="IPR029062">
    <property type="entry name" value="Class_I_gatase-like"/>
</dbReference>
<dbReference type="PROSITE" id="PS51273">
    <property type="entry name" value="GATASE_TYPE_1"/>
    <property type="match status" value="1"/>
</dbReference>
<dbReference type="PIRSF" id="PIRSF000495">
    <property type="entry name" value="Amidotransf_hisH"/>
    <property type="match status" value="1"/>
</dbReference>
<sequence>MIGIIDYGAGNIRSVINAFEFVGTSAKLVKAGENLNLYDKLVLPGVGAFGDAMDKLRVNDLNLAIADFVGTKKPFLGICLGMQLLFEKGFEFGQHSGLGVIPGSVVKFDETKFDRQLKIPHIGWNSCEFIKDTDINRGLANSAYLYFVHSYHAICDDEFVLATTKYGYKFVSAVCKDNVFGFQPHPEKSHENGLKIIKNFVEL</sequence>
<keyword evidence="10" id="KW-0963">Cytoplasm</keyword>
<dbReference type="Proteomes" id="UP000052237">
    <property type="component" value="Unassembled WGS sequence"/>
</dbReference>
<dbReference type="SUPFAM" id="SSF52317">
    <property type="entry name" value="Class I glutamine amidotransferase-like"/>
    <property type="match status" value="1"/>
</dbReference>
<keyword evidence="7 10" id="KW-0456">Lyase</keyword>
<keyword evidence="6 10" id="KW-0368">Histidine biosynthesis</keyword>
<reference evidence="13 14" key="1">
    <citation type="submission" date="2015-11" db="EMBL/GenBank/DDBJ databases">
        <authorList>
            <consortium name="Pathogen Informatics"/>
        </authorList>
    </citation>
    <scope>NUCLEOTIDE SEQUENCE [LARGE SCALE GENOMIC DNA]</scope>
    <source>
        <strain evidence="13 14">006A-0059</strain>
    </source>
</reference>
<evidence type="ECO:0000313" key="14">
    <source>
        <dbReference type="Proteomes" id="UP000052237"/>
    </source>
</evidence>
<dbReference type="UniPathway" id="UPA00031">
    <property type="reaction ID" value="UER00010"/>
</dbReference>
<evidence type="ECO:0000256" key="5">
    <source>
        <dbReference type="ARBA" id="ARBA00022962"/>
    </source>
</evidence>
<dbReference type="GO" id="GO:0000107">
    <property type="term" value="F:imidazoleglycerol-phosphate synthase activity"/>
    <property type="evidence" value="ECO:0007669"/>
    <property type="project" value="UniProtKB-UniRule"/>
</dbReference>
<keyword evidence="3 10" id="KW-0028">Amino-acid biosynthesis</keyword>
<keyword evidence="5 10" id="KW-0315">Glutamine amidotransferase</keyword>
<feature type="active site" evidence="10 11">
    <location>
        <position position="187"/>
    </location>
</feature>
<evidence type="ECO:0000256" key="2">
    <source>
        <dbReference type="ARBA" id="ARBA00011152"/>
    </source>
</evidence>
<comment type="caution">
    <text evidence="13">The sequence shown here is derived from an EMBL/GenBank/DDBJ whole genome shotgun (WGS) entry which is preliminary data.</text>
</comment>
<keyword evidence="13" id="KW-0808">Transferase</keyword>
<dbReference type="CDD" id="cd01748">
    <property type="entry name" value="GATase1_IGP_Synthase"/>
    <property type="match status" value="1"/>
</dbReference>
<dbReference type="EC" id="4.3.2.10" evidence="10"/>
<evidence type="ECO:0000256" key="1">
    <source>
        <dbReference type="ARBA" id="ARBA00005091"/>
    </source>
</evidence>
<evidence type="ECO:0000313" key="13">
    <source>
        <dbReference type="EMBL" id="CUU89268.1"/>
    </source>
</evidence>
<dbReference type="PANTHER" id="PTHR42701">
    <property type="entry name" value="IMIDAZOLE GLYCEROL PHOSPHATE SYNTHASE SUBUNIT HISH"/>
    <property type="match status" value="1"/>
</dbReference>
<keyword evidence="4 10" id="KW-0378">Hydrolase</keyword>
<proteinExistence type="inferred from homology"/>
<evidence type="ECO:0000256" key="3">
    <source>
        <dbReference type="ARBA" id="ARBA00022605"/>
    </source>
</evidence>
<dbReference type="GO" id="GO:0016829">
    <property type="term" value="F:lyase activity"/>
    <property type="evidence" value="ECO:0007669"/>
    <property type="project" value="UniProtKB-KW"/>
</dbReference>
<comment type="function">
    <text evidence="10">IGPS catalyzes the conversion of PRFAR and glutamine to IGP, AICAR and glutamate. The HisH subunit catalyzes the hydrolysis of glutamine to glutamate and ammonia as part of the synthesis of IGP and AICAR. The resulting ammonia molecule is channeled to the active site of HisF.</text>
</comment>